<dbReference type="PANTHER" id="PTHR13847:SF281">
    <property type="entry name" value="FAD DEPENDENT OXIDOREDUCTASE DOMAIN-CONTAINING PROTEIN"/>
    <property type="match status" value="1"/>
</dbReference>
<protein>
    <submittedName>
        <fullName evidence="3">Gamma-glutamylputrescine oxidoreductase</fullName>
        <ecNumber evidence="3">1.4.3.-</ecNumber>
    </submittedName>
</protein>
<dbReference type="PANTHER" id="PTHR13847">
    <property type="entry name" value="SARCOSINE DEHYDROGENASE-RELATED"/>
    <property type="match status" value="1"/>
</dbReference>
<dbReference type="SUPFAM" id="SSF51905">
    <property type="entry name" value="FAD/NAD(P)-binding domain"/>
    <property type="match status" value="1"/>
</dbReference>
<evidence type="ECO:0000313" key="4">
    <source>
        <dbReference type="Proteomes" id="UP000051681"/>
    </source>
</evidence>
<dbReference type="OrthoDB" id="9806601at2"/>
<dbReference type="Gene3D" id="3.50.50.60">
    <property type="entry name" value="FAD/NAD(P)-binding domain"/>
    <property type="match status" value="1"/>
</dbReference>
<feature type="domain" description="FAD dependent oxidoreductase" evidence="2">
    <location>
        <begin position="41"/>
        <end position="401"/>
    </location>
</feature>
<keyword evidence="4" id="KW-1185">Reference proteome</keyword>
<sequence>MTRIYEDMAYSDRPIRDRYWDSTLEDTLPIYPALQGAASCDFAIVGGGYTGLSAALRLIESGASVILLDAKRPGWGASGRNGGLVSIGTSKLTDDQIEATFGTTEARSFFEAERCAVDLVEGYIDRYDLSIDRHSQGYSCLAHSPASLDDLKIYGESYQRRYGLPYQLIQADQMAAQGLASPEFHGGVHLPVGFALNPLKFLDGLTRAASDAGVQMHSDTPVLEVRQQNGFHLKTPEGVVTARKVLFATNGYGSDHLPRPLGAHYLPVQSNILVSRPMTEEELQAQGWTSRQMIVDSRTLLHYFRLLPDNRMLLGLRGSVRVSEDNITRTRARARADFDRMFPAWRHVETPYFWSGLICMTRALVPFAGPVPGMDGAFASFGYHGSGVTGAPYGGALIADLALGRQKMPHPTFMKAPPRRFELGRFRRASLPPAFAWYRLKDALS</sequence>
<dbReference type="STRING" id="340021.TM5383_00482"/>
<dbReference type="EC" id="1.4.3.-" evidence="3"/>
<reference evidence="3 4" key="1">
    <citation type="submission" date="2015-09" db="EMBL/GenBank/DDBJ databases">
        <authorList>
            <consortium name="Swine Surveillance"/>
        </authorList>
    </citation>
    <scope>NUCLEOTIDE SEQUENCE [LARGE SCALE GENOMIC DNA]</scope>
    <source>
        <strain evidence="3 4">CECT 8383</strain>
    </source>
</reference>
<dbReference type="InterPro" id="IPR036188">
    <property type="entry name" value="FAD/NAD-bd_sf"/>
</dbReference>
<evidence type="ECO:0000259" key="2">
    <source>
        <dbReference type="Pfam" id="PF01266"/>
    </source>
</evidence>
<dbReference type="Gene3D" id="3.30.9.10">
    <property type="entry name" value="D-Amino Acid Oxidase, subunit A, domain 2"/>
    <property type="match status" value="1"/>
</dbReference>
<dbReference type="Proteomes" id="UP000051681">
    <property type="component" value="Unassembled WGS sequence"/>
</dbReference>
<evidence type="ECO:0000313" key="3">
    <source>
        <dbReference type="EMBL" id="CUH83297.1"/>
    </source>
</evidence>
<dbReference type="Pfam" id="PF01266">
    <property type="entry name" value="DAO"/>
    <property type="match status" value="1"/>
</dbReference>
<dbReference type="RefSeq" id="WP_058317459.1">
    <property type="nucleotide sequence ID" value="NZ_CYSF01000003.1"/>
</dbReference>
<gene>
    <name evidence="3" type="primary">puuB_2</name>
    <name evidence="3" type="ORF">TM5383_00482</name>
</gene>
<organism evidence="3 4">
    <name type="scientific">Thalassovita mediterranea</name>
    <dbReference type="NCBI Taxonomy" id="340021"/>
    <lineage>
        <taxon>Bacteria</taxon>
        <taxon>Pseudomonadati</taxon>
        <taxon>Pseudomonadota</taxon>
        <taxon>Alphaproteobacteria</taxon>
        <taxon>Rhodobacterales</taxon>
        <taxon>Roseobacteraceae</taxon>
        <taxon>Thalassovita</taxon>
    </lineage>
</organism>
<keyword evidence="1 3" id="KW-0560">Oxidoreductase</keyword>
<accession>A0A0P1H3D8</accession>
<dbReference type="GO" id="GO:0005737">
    <property type="term" value="C:cytoplasm"/>
    <property type="evidence" value="ECO:0007669"/>
    <property type="project" value="TreeGrafter"/>
</dbReference>
<dbReference type="AlphaFoldDB" id="A0A0P1H3D8"/>
<evidence type="ECO:0000256" key="1">
    <source>
        <dbReference type="ARBA" id="ARBA00023002"/>
    </source>
</evidence>
<dbReference type="EMBL" id="CYSF01000003">
    <property type="protein sequence ID" value="CUH83297.1"/>
    <property type="molecule type" value="Genomic_DNA"/>
</dbReference>
<dbReference type="GO" id="GO:0016491">
    <property type="term" value="F:oxidoreductase activity"/>
    <property type="evidence" value="ECO:0007669"/>
    <property type="project" value="UniProtKB-KW"/>
</dbReference>
<proteinExistence type="predicted"/>
<dbReference type="InterPro" id="IPR006076">
    <property type="entry name" value="FAD-dep_OxRdtase"/>
</dbReference>
<name>A0A0P1H3D8_9RHOB</name>